<dbReference type="eggNOG" id="ENOG502S4J9">
    <property type="taxonomic scope" value="Eukaryota"/>
</dbReference>
<dbReference type="AlphaFoldDB" id="S7QK10"/>
<dbReference type="HOGENOM" id="CLU_091402_1_0_1"/>
<dbReference type="KEGG" id="gtr:GLOTRDRAFT_114321"/>
<dbReference type="STRING" id="670483.S7QK10"/>
<dbReference type="Proteomes" id="UP000030669">
    <property type="component" value="Unassembled WGS sequence"/>
</dbReference>
<feature type="compositionally biased region" description="Pro residues" evidence="1">
    <location>
        <begin position="1"/>
        <end position="13"/>
    </location>
</feature>
<sequence>MSQPPPYNAPPPENPDRRPLPPGWIQQYDHKYKAWFYVNTQESPPRSSWVHPLGPPGSPAPPSNFAPPPGAPPRDAYGPGPGYNQGPPQQQWGGPQGGYGGGYQNYGGPPQGYGGPPQGGYGGPPGGYQGGYQQAPQSGRGWFGGGSTSPQPQVVYQQAPPKKSGMGMGTALAAGGAGLLGGVLVGEMIEDHIDDERQESYDQGFDNGADYGDGGGGDW</sequence>
<gene>
    <name evidence="2" type="ORF">GLOTRDRAFT_114321</name>
</gene>
<dbReference type="Gene3D" id="2.20.70.10">
    <property type="match status" value="1"/>
</dbReference>
<protein>
    <submittedName>
        <fullName evidence="2">Uncharacterized protein</fullName>
    </submittedName>
</protein>
<feature type="compositionally biased region" description="Low complexity" evidence="1">
    <location>
        <begin position="73"/>
        <end position="93"/>
    </location>
</feature>
<accession>S7QK10</accession>
<name>S7QK10_GLOTA</name>
<feature type="region of interest" description="Disordered" evidence="1">
    <location>
        <begin position="41"/>
        <end position="168"/>
    </location>
</feature>
<dbReference type="GeneID" id="19299863"/>
<proteinExistence type="predicted"/>
<reference evidence="2 3" key="1">
    <citation type="journal article" date="2012" name="Science">
        <title>The Paleozoic origin of enzymatic lignin decomposition reconstructed from 31 fungal genomes.</title>
        <authorList>
            <person name="Floudas D."/>
            <person name="Binder M."/>
            <person name="Riley R."/>
            <person name="Barry K."/>
            <person name="Blanchette R.A."/>
            <person name="Henrissat B."/>
            <person name="Martinez A.T."/>
            <person name="Otillar R."/>
            <person name="Spatafora J.W."/>
            <person name="Yadav J.S."/>
            <person name="Aerts A."/>
            <person name="Benoit I."/>
            <person name="Boyd A."/>
            <person name="Carlson A."/>
            <person name="Copeland A."/>
            <person name="Coutinho P.M."/>
            <person name="de Vries R.P."/>
            <person name="Ferreira P."/>
            <person name="Findley K."/>
            <person name="Foster B."/>
            <person name="Gaskell J."/>
            <person name="Glotzer D."/>
            <person name="Gorecki P."/>
            <person name="Heitman J."/>
            <person name="Hesse C."/>
            <person name="Hori C."/>
            <person name="Igarashi K."/>
            <person name="Jurgens J.A."/>
            <person name="Kallen N."/>
            <person name="Kersten P."/>
            <person name="Kohler A."/>
            <person name="Kuees U."/>
            <person name="Kumar T.K.A."/>
            <person name="Kuo A."/>
            <person name="LaButti K."/>
            <person name="Larrondo L.F."/>
            <person name="Lindquist E."/>
            <person name="Ling A."/>
            <person name="Lombard V."/>
            <person name="Lucas S."/>
            <person name="Lundell T."/>
            <person name="Martin R."/>
            <person name="McLaughlin D.J."/>
            <person name="Morgenstern I."/>
            <person name="Morin E."/>
            <person name="Murat C."/>
            <person name="Nagy L.G."/>
            <person name="Nolan M."/>
            <person name="Ohm R.A."/>
            <person name="Patyshakuliyeva A."/>
            <person name="Rokas A."/>
            <person name="Ruiz-Duenas F.J."/>
            <person name="Sabat G."/>
            <person name="Salamov A."/>
            <person name="Samejima M."/>
            <person name="Schmutz J."/>
            <person name="Slot J.C."/>
            <person name="St John F."/>
            <person name="Stenlid J."/>
            <person name="Sun H."/>
            <person name="Sun S."/>
            <person name="Syed K."/>
            <person name="Tsang A."/>
            <person name="Wiebenga A."/>
            <person name="Young D."/>
            <person name="Pisabarro A."/>
            <person name="Eastwood D.C."/>
            <person name="Martin F."/>
            <person name="Cullen D."/>
            <person name="Grigoriev I.V."/>
            <person name="Hibbett D.S."/>
        </authorList>
    </citation>
    <scope>NUCLEOTIDE SEQUENCE [LARGE SCALE GENOMIC DNA]</scope>
    <source>
        <strain evidence="2 3">ATCC 11539</strain>
    </source>
</reference>
<dbReference type="InterPro" id="IPR036020">
    <property type="entry name" value="WW_dom_sf"/>
</dbReference>
<organism evidence="2 3">
    <name type="scientific">Gloeophyllum trabeum (strain ATCC 11539 / FP-39264 / Madison 617)</name>
    <name type="common">Brown rot fungus</name>
    <dbReference type="NCBI Taxonomy" id="670483"/>
    <lineage>
        <taxon>Eukaryota</taxon>
        <taxon>Fungi</taxon>
        <taxon>Dikarya</taxon>
        <taxon>Basidiomycota</taxon>
        <taxon>Agaricomycotina</taxon>
        <taxon>Agaricomycetes</taxon>
        <taxon>Gloeophyllales</taxon>
        <taxon>Gloeophyllaceae</taxon>
        <taxon>Gloeophyllum</taxon>
    </lineage>
</organism>
<evidence type="ECO:0000256" key="1">
    <source>
        <dbReference type="SAM" id="MobiDB-lite"/>
    </source>
</evidence>
<feature type="region of interest" description="Disordered" evidence="1">
    <location>
        <begin position="194"/>
        <end position="219"/>
    </location>
</feature>
<feature type="compositionally biased region" description="Low complexity" evidence="1">
    <location>
        <begin position="150"/>
        <end position="161"/>
    </location>
</feature>
<feature type="compositionally biased region" description="Pro residues" evidence="1">
    <location>
        <begin position="53"/>
        <end position="72"/>
    </location>
</feature>
<feature type="compositionally biased region" description="Gly residues" evidence="1">
    <location>
        <begin position="94"/>
        <end position="130"/>
    </location>
</feature>
<dbReference type="RefSeq" id="XP_007862626.1">
    <property type="nucleotide sequence ID" value="XM_007864435.1"/>
</dbReference>
<dbReference type="OMA" id="RWNDQYK"/>
<keyword evidence="3" id="KW-1185">Reference proteome</keyword>
<feature type="region of interest" description="Disordered" evidence="1">
    <location>
        <begin position="1"/>
        <end position="25"/>
    </location>
</feature>
<dbReference type="SUPFAM" id="SSF51045">
    <property type="entry name" value="WW domain"/>
    <property type="match status" value="1"/>
</dbReference>
<dbReference type="EMBL" id="KB469297">
    <property type="protein sequence ID" value="EPQ59712.1"/>
    <property type="molecule type" value="Genomic_DNA"/>
</dbReference>
<evidence type="ECO:0000313" key="3">
    <source>
        <dbReference type="Proteomes" id="UP000030669"/>
    </source>
</evidence>
<evidence type="ECO:0000313" key="2">
    <source>
        <dbReference type="EMBL" id="EPQ59712.1"/>
    </source>
</evidence>